<protein>
    <submittedName>
        <fullName evidence="2">Uncharacterized protein</fullName>
    </submittedName>
</protein>
<comment type="caution">
    <text evidence="2">The sequence shown here is derived from an EMBL/GenBank/DDBJ whole genome shotgun (WGS) entry which is preliminary data.</text>
</comment>
<keyword evidence="1" id="KW-1133">Transmembrane helix</keyword>
<feature type="transmembrane region" description="Helical" evidence="1">
    <location>
        <begin position="21"/>
        <end position="43"/>
    </location>
</feature>
<gene>
    <name evidence="2" type="ORF">IQ05_01143</name>
</gene>
<proteinExistence type="predicted"/>
<dbReference type="Proteomes" id="UP000317519">
    <property type="component" value="Unassembled WGS sequence"/>
</dbReference>
<keyword evidence="1" id="KW-0812">Transmembrane</keyword>
<evidence type="ECO:0000313" key="3">
    <source>
        <dbReference type="Proteomes" id="UP000317519"/>
    </source>
</evidence>
<evidence type="ECO:0000313" key="2">
    <source>
        <dbReference type="EMBL" id="TWI00492.1"/>
    </source>
</evidence>
<sequence>MVTFIKKIMNGFFKTILAGYGAKKLGGGCFGTILIFIIIYWILGYF</sequence>
<accession>A0ABY3FKH2</accession>
<keyword evidence="3" id="KW-1185">Reference proteome</keyword>
<keyword evidence="1" id="KW-0472">Membrane</keyword>
<dbReference type="EMBL" id="VLKO01000004">
    <property type="protein sequence ID" value="TWI00492.1"/>
    <property type="molecule type" value="Genomic_DNA"/>
</dbReference>
<organism evidence="2 3">
    <name type="scientific">Flavobacterium tiangeerense</name>
    <dbReference type="NCBI Taxonomy" id="459471"/>
    <lineage>
        <taxon>Bacteria</taxon>
        <taxon>Pseudomonadati</taxon>
        <taxon>Bacteroidota</taxon>
        <taxon>Flavobacteriia</taxon>
        <taxon>Flavobacteriales</taxon>
        <taxon>Flavobacteriaceae</taxon>
        <taxon>Flavobacterium</taxon>
    </lineage>
</organism>
<evidence type="ECO:0000256" key="1">
    <source>
        <dbReference type="SAM" id="Phobius"/>
    </source>
</evidence>
<reference evidence="2 3" key="1">
    <citation type="journal article" date="2015" name="Stand. Genomic Sci.">
        <title>Genomic Encyclopedia of Bacterial and Archaeal Type Strains, Phase III: the genomes of soil and plant-associated and newly described type strains.</title>
        <authorList>
            <person name="Whitman W.B."/>
            <person name="Woyke T."/>
            <person name="Klenk H.P."/>
            <person name="Zhou Y."/>
            <person name="Lilburn T.G."/>
            <person name="Beck B.J."/>
            <person name="De Vos P."/>
            <person name="Vandamme P."/>
            <person name="Eisen J.A."/>
            <person name="Garrity G."/>
            <person name="Hugenholtz P."/>
            <person name="Kyrpides N.C."/>
        </authorList>
    </citation>
    <scope>NUCLEOTIDE SEQUENCE [LARGE SCALE GENOMIC DNA]</scope>
    <source>
        <strain evidence="2 3">CGMCC 1.6847</strain>
    </source>
</reference>
<name>A0ABY3FKH2_9FLAO</name>